<protein>
    <submittedName>
        <fullName evidence="2">Group 1 glycosyl transferase</fullName>
    </submittedName>
</protein>
<dbReference type="GO" id="GO:0016757">
    <property type="term" value="F:glycosyltransferase activity"/>
    <property type="evidence" value="ECO:0007669"/>
    <property type="project" value="InterPro"/>
</dbReference>
<keyword evidence="3" id="KW-1185">Reference proteome</keyword>
<organism evidence="2 3">
    <name type="scientific">Clostridium intestinale URNW</name>
    <dbReference type="NCBI Taxonomy" id="1294142"/>
    <lineage>
        <taxon>Bacteria</taxon>
        <taxon>Bacillati</taxon>
        <taxon>Bacillota</taxon>
        <taxon>Clostridia</taxon>
        <taxon>Eubacteriales</taxon>
        <taxon>Clostridiaceae</taxon>
        <taxon>Clostridium</taxon>
    </lineage>
</organism>
<dbReference type="Proteomes" id="UP000016721">
    <property type="component" value="Unassembled WGS sequence"/>
</dbReference>
<dbReference type="EMBL" id="APJA01000006">
    <property type="protein sequence ID" value="ERK32233.1"/>
    <property type="molecule type" value="Genomic_DNA"/>
</dbReference>
<evidence type="ECO:0000313" key="2">
    <source>
        <dbReference type="EMBL" id="ERK32233.1"/>
    </source>
</evidence>
<sequence>MKDNINVVFAHDHIFYKDNNEKIYSKTSLKQSAWDRYLNCFDNLRVIARMKYIGKGEDKNKLSLSSRKGVTFYKLPSISGFQNLIKNYGKAYNEAEKIIKDSDGVIARLPSEIGSLAIKIAKKHNKPYAIESVACAWDGLWNYGNIQGKIYAPISYLRTRKQISDCKNVIYVTEKFLQRRYPNKHYNTNCSNVELICDLQNEDVLKNRLEKLGKNDGDFKIGLIGNLSTKSKGIDIAIKAMKEITKKNSSYKLHIVGGGDQKYYKELISNLNLNEYVILEGTIPSGEKIYEWLDTLDIYIQPSFQEGLPRATIEAMSRGCFCIVSNAGGLPELINERYIHKKGNYEQLANLVMKYSINLDDINEQAKINYYKAREYNKEILEKKRSEFWSDFKNTIIRDSN</sequence>
<feature type="domain" description="Glycosyl transferase family 1" evidence="1">
    <location>
        <begin position="210"/>
        <end position="358"/>
    </location>
</feature>
<gene>
    <name evidence="2" type="ORF">CINTURNW_0499</name>
</gene>
<dbReference type="PANTHER" id="PTHR12526:SF630">
    <property type="entry name" value="GLYCOSYLTRANSFERASE"/>
    <property type="match status" value="1"/>
</dbReference>
<dbReference type="OrthoDB" id="9806653at2"/>
<dbReference type="HOGENOM" id="CLU_058587_0_0_9"/>
<comment type="caution">
    <text evidence="2">The sequence shown here is derived from an EMBL/GenBank/DDBJ whole genome shotgun (WGS) entry which is preliminary data.</text>
</comment>
<dbReference type="PATRIC" id="fig|1294142.3.peg.480"/>
<evidence type="ECO:0000313" key="3">
    <source>
        <dbReference type="Proteomes" id="UP000016721"/>
    </source>
</evidence>
<keyword evidence="2" id="KW-0808">Transferase</keyword>
<dbReference type="CDD" id="cd03801">
    <property type="entry name" value="GT4_PimA-like"/>
    <property type="match status" value="1"/>
</dbReference>
<dbReference type="RefSeq" id="WP_021800555.1">
    <property type="nucleotide sequence ID" value="NZ_KI273145.1"/>
</dbReference>
<dbReference type="Gene3D" id="3.40.50.2000">
    <property type="entry name" value="Glycogen Phosphorylase B"/>
    <property type="match status" value="2"/>
</dbReference>
<dbReference type="SUPFAM" id="SSF53756">
    <property type="entry name" value="UDP-Glycosyltransferase/glycogen phosphorylase"/>
    <property type="match status" value="1"/>
</dbReference>
<reference evidence="2 3" key="1">
    <citation type="journal article" date="2013" name="Genome Announc.">
        <title>Draft Genome Sequence of the Hydrogen- and Ethanol-Producing Bacterium Clostridium intestinale Strain URNW.</title>
        <authorList>
            <person name="Lal S."/>
            <person name="Ramachandran U."/>
            <person name="Zhang X."/>
            <person name="Sparling R."/>
            <person name="Levin D.B."/>
        </authorList>
    </citation>
    <scope>NUCLEOTIDE SEQUENCE [LARGE SCALE GENOMIC DNA]</scope>
    <source>
        <strain evidence="2 3">URNW</strain>
    </source>
</reference>
<dbReference type="AlphaFoldDB" id="U2NSS5"/>
<name>U2NSS5_9CLOT</name>
<dbReference type="eggNOG" id="COG0438">
    <property type="taxonomic scope" value="Bacteria"/>
</dbReference>
<dbReference type="STRING" id="1294142.CINTURNW_0499"/>
<dbReference type="Pfam" id="PF00534">
    <property type="entry name" value="Glycos_transf_1"/>
    <property type="match status" value="1"/>
</dbReference>
<accession>U2NSS5</accession>
<dbReference type="InterPro" id="IPR001296">
    <property type="entry name" value="Glyco_trans_1"/>
</dbReference>
<evidence type="ECO:0000259" key="1">
    <source>
        <dbReference type="Pfam" id="PF00534"/>
    </source>
</evidence>
<proteinExistence type="predicted"/>
<dbReference type="PANTHER" id="PTHR12526">
    <property type="entry name" value="GLYCOSYLTRANSFERASE"/>
    <property type="match status" value="1"/>
</dbReference>